<dbReference type="PANTHER" id="PTHR11920:SF335">
    <property type="entry name" value="GUANYLATE CYCLASE"/>
    <property type="match status" value="1"/>
</dbReference>
<evidence type="ECO:0000256" key="3">
    <source>
        <dbReference type="ARBA" id="ARBA00022741"/>
    </source>
</evidence>
<keyword evidence="6" id="KW-0456">Lyase</keyword>
<dbReference type="Pfam" id="PF00211">
    <property type="entry name" value="Guanylate_cyc"/>
    <property type="match status" value="1"/>
</dbReference>
<accession>A0ABQ7GTJ2</accession>
<feature type="compositionally biased region" description="Polar residues" evidence="7">
    <location>
        <begin position="274"/>
        <end position="285"/>
    </location>
</feature>
<evidence type="ECO:0000256" key="5">
    <source>
        <dbReference type="ARBA" id="ARBA00023136"/>
    </source>
</evidence>
<comment type="caution">
    <text evidence="9">The sequence shown here is derived from an EMBL/GenBank/DDBJ whole genome shotgun (WGS) entry which is preliminary data.</text>
</comment>
<sequence>MWKTFACFAPSQAVQSAQDVQVQPAHHLGGRKDARKGIKQACKQCPSRARATGSLECGETDMLHRVQGKRCDLVFMSAKLQDQRIAAWLEQQGVSFQGFSAGQWESEDLLRKLLGAERAQAVMEAVHEGVPYKTVLELPADEHAGLACCAPKPRLSLPAQLALPSGPFPWLSTKFNQLPFFMPSSTQVVAGDFLVKSQQNGDSSANVPGEQSPVEVKAQDSHFNFKPVSAAGFSSYCSSSFSYGSQRSMTPCSGGSSKGGIAPTGKSTNERSSDTSSTTLHNQGSDLGLQRGPFLLPTLGGPTCSTAALQQGTADLPKARPDADLSQSLISKAQGLSNSALDRIQGPGWDKQNSGNYDRTLATLQTLQVDHSPDTSNQPLPSFQAMRKLSCAAGDAILKGLKDEPGSGGRAAALGDLKPHCGATSAACTQPLEAGVCIATHVPAPGEPATLAFSAADSLAPTAEGCLLTKVPLCEERGLHARCSPSDSSVHTEYLLNHKLQGIAEEESSTSCIRCSVERQTPLHRHVSSYTSKGAVEITVRPLQTRPGGSKPLMMVSFADISDQVQVQGFLLSLAESQLLLLSSLLPKHAIDFLARQSSATDAIPQNMAKLARSHEAVTLLFMDICGYTTMAKNVEPQEIMVLLNTFFSILDRLTDQFRVTKVETAGDCYIVSSGVLSSNLDDGFSHTLDHHHAPEASARRVMEFAKAVLHEAAKIMMPHSTDPVQVRVGMHTGNVVSGLVGTKLPKFSIFRDTMNTGSRMESTGVPGRIHVSETTHGLLPEYAWESVGLIPVKGKGNMRTYLWDACKSWSGQPCISTNKPQQCSQLLL</sequence>
<name>A0ABQ7GTJ2_DUNSA</name>
<keyword evidence="4" id="KW-1133">Transmembrane helix</keyword>
<evidence type="ECO:0000256" key="4">
    <source>
        <dbReference type="ARBA" id="ARBA00022989"/>
    </source>
</evidence>
<reference evidence="9" key="1">
    <citation type="submission" date="2017-08" db="EMBL/GenBank/DDBJ databases">
        <authorList>
            <person name="Polle J.E."/>
            <person name="Barry K."/>
            <person name="Cushman J."/>
            <person name="Schmutz J."/>
            <person name="Tran D."/>
            <person name="Hathwaick L.T."/>
            <person name="Yim W.C."/>
            <person name="Jenkins J."/>
            <person name="Mckie-Krisberg Z.M."/>
            <person name="Prochnik S."/>
            <person name="Lindquist E."/>
            <person name="Dockter R.B."/>
            <person name="Adam C."/>
            <person name="Molina H."/>
            <person name="Bunkerborg J."/>
            <person name="Jin E."/>
            <person name="Buchheim M."/>
            <person name="Magnuson J."/>
        </authorList>
    </citation>
    <scope>NUCLEOTIDE SEQUENCE</scope>
    <source>
        <strain evidence="9">CCAP 19/18</strain>
    </source>
</reference>
<proteinExistence type="predicted"/>
<keyword evidence="10" id="KW-1185">Reference proteome</keyword>
<gene>
    <name evidence="9" type="ORF">DUNSADRAFT_3653</name>
</gene>
<feature type="domain" description="Guanylate cyclase" evidence="8">
    <location>
        <begin position="619"/>
        <end position="762"/>
    </location>
</feature>
<organism evidence="9 10">
    <name type="scientific">Dunaliella salina</name>
    <name type="common">Green alga</name>
    <name type="synonym">Protococcus salinus</name>
    <dbReference type="NCBI Taxonomy" id="3046"/>
    <lineage>
        <taxon>Eukaryota</taxon>
        <taxon>Viridiplantae</taxon>
        <taxon>Chlorophyta</taxon>
        <taxon>core chlorophytes</taxon>
        <taxon>Chlorophyceae</taxon>
        <taxon>CS clade</taxon>
        <taxon>Chlamydomonadales</taxon>
        <taxon>Dunaliellaceae</taxon>
        <taxon>Dunaliella</taxon>
    </lineage>
</organism>
<protein>
    <submittedName>
        <fullName evidence="9">Adenylate and guanylate cyclase catalytic domain-containing protein</fullName>
    </submittedName>
</protein>
<dbReference type="EMBL" id="MU069597">
    <property type="protein sequence ID" value="KAF5837932.1"/>
    <property type="molecule type" value="Genomic_DNA"/>
</dbReference>
<dbReference type="SUPFAM" id="SSF55073">
    <property type="entry name" value="Nucleotide cyclase"/>
    <property type="match status" value="1"/>
</dbReference>
<evidence type="ECO:0000256" key="2">
    <source>
        <dbReference type="ARBA" id="ARBA00022692"/>
    </source>
</evidence>
<evidence type="ECO:0000259" key="8">
    <source>
        <dbReference type="PROSITE" id="PS50125"/>
    </source>
</evidence>
<evidence type="ECO:0000256" key="1">
    <source>
        <dbReference type="ARBA" id="ARBA00004370"/>
    </source>
</evidence>
<evidence type="ECO:0000256" key="7">
    <source>
        <dbReference type="SAM" id="MobiDB-lite"/>
    </source>
</evidence>
<feature type="region of interest" description="Disordered" evidence="7">
    <location>
        <begin position="248"/>
        <end position="286"/>
    </location>
</feature>
<evidence type="ECO:0000313" key="9">
    <source>
        <dbReference type="EMBL" id="KAF5837932.1"/>
    </source>
</evidence>
<dbReference type="Gene3D" id="3.30.70.1230">
    <property type="entry name" value="Nucleotide cyclase"/>
    <property type="match status" value="1"/>
</dbReference>
<keyword evidence="3" id="KW-0547">Nucleotide-binding</keyword>
<dbReference type="InterPro" id="IPR001054">
    <property type="entry name" value="A/G_cyclase"/>
</dbReference>
<dbReference type="CDD" id="cd07302">
    <property type="entry name" value="CHD"/>
    <property type="match status" value="1"/>
</dbReference>
<dbReference type="PANTHER" id="PTHR11920">
    <property type="entry name" value="GUANYLYL CYCLASE"/>
    <property type="match status" value="1"/>
</dbReference>
<dbReference type="SMART" id="SM00044">
    <property type="entry name" value="CYCc"/>
    <property type="match status" value="1"/>
</dbReference>
<keyword evidence="5" id="KW-0472">Membrane</keyword>
<evidence type="ECO:0000313" key="10">
    <source>
        <dbReference type="Proteomes" id="UP000815325"/>
    </source>
</evidence>
<dbReference type="InterPro" id="IPR050401">
    <property type="entry name" value="Cyclic_nucleotide_synthase"/>
</dbReference>
<dbReference type="Proteomes" id="UP000815325">
    <property type="component" value="Unassembled WGS sequence"/>
</dbReference>
<evidence type="ECO:0000256" key="6">
    <source>
        <dbReference type="ARBA" id="ARBA00023239"/>
    </source>
</evidence>
<keyword evidence="2" id="KW-0812">Transmembrane</keyword>
<dbReference type="InterPro" id="IPR029787">
    <property type="entry name" value="Nucleotide_cyclase"/>
</dbReference>
<comment type="subcellular location">
    <subcellularLocation>
        <location evidence="1">Membrane</location>
    </subcellularLocation>
</comment>
<dbReference type="PROSITE" id="PS50125">
    <property type="entry name" value="GUANYLATE_CYCLASE_2"/>
    <property type="match status" value="1"/>
</dbReference>